<feature type="region of interest" description="Disordered" evidence="1">
    <location>
        <begin position="1"/>
        <end position="45"/>
    </location>
</feature>
<dbReference type="EMBL" id="CADCTQ010000173">
    <property type="protein sequence ID" value="CAA9250010.1"/>
    <property type="molecule type" value="Genomic_DNA"/>
</dbReference>
<feature type="compositionally biased region" description="Basic and acidic residues" evidence="1">
    <location>
        <begin position="25"/>
        <end position="37"/>
    </location>
</feature>
<evidence type="ECO:0000256" key="1">
    <source>
        <dbReference type="SAM" id="MobiDB-lite"/>
    </source>
</evidence>
<proteinExistence type="predicted"/>
<protein>
    <submittedName>
        <fullName evidence="2">Uncharacterized protein</fullName>
    </submittedName>
</protein>
<accession>A0A6J4IHA5</accession>
<dbReference type="AlphaFoldDB" id="A0A6J4IHA5"/>
<reference evidence="2" key="1">
    <citation type="submission" date="2020-02" db="EMBL/GenBank/DDBJ databases">
        <authorList>
            <person name="Meier V. D."/>
        </authorList>
    </citation>
    <scope>NUCLEOTIDE SEQUENCE</scope>
    <source>
        <strain evidence="2">AVDCRST_MAG56</strain>
    </source>
</reference>
<gene>
    <name evidence="2" type="ORF">AVDCRST_MAG56-1875</name>
</gene>
<evidence type="ECO:0000313" key="2">
    <source>
        <dbReference type="EMBL" id="CAA9250010.1"/>
    </source>
</evidence>
<name>A0A6J4IHA5_9SPHI</name>
<organism evidence="2">
    <name type="scientific">uncultured Cytophagales bacterium</name>
    <dbReference type="NCBI Taxonomy" id="158755"/>
    <lineage>
        <taxon>Bacteria</taxon>
        <taxon>Pseudomonadati</taxon>
        <taxon>Bacteroidota</taxon>
        <taxon>Sphingobacteriia</taxon>
        <taxon>Sphingobacteriales</taxon>
        <taxon>environmental samples</taxon>
    </lineage>
</organism>
<sequence>MRPFGTPARTPGVAPYAGRTLRRRSGPELAREKKQEKMFFSTPYI</sequence>